<sequence>MRPTGSPGDAQATVIRSVTATTPSRDEHFVGIRIIHNPAAGVSDTNFPATTAEPTHLRR</sequence>
<proteinExistence type="predicted"/>
<feature type="region of interest" description="Disordered" evidence="1">
    <location>
        <begin position="40"/>
        <end position="59"/>
    </location>
</feature>
<evidence type="ECO:0000313" key="2">
    <source>
        <dbReference type="EMBL" id="CQD23790.1"/>
    </source>
</evidence>
<evidence type="ECO:0000313" key="3">
    <source>
        <dbReference type="Proteomes" id="UP000182227"/>
    </source>
</evidence>
<dbReference type="EMBL" id="CTEF01000006">
    <property type="protein sequence ID" value="CQD23790.1"/>
    <property type="molecule type" value="Genomic_DNA"/>
</dbReference>
<dbReference type="AlphaFoldDB" id="A0A0U1DWH6"/>
<organism evidence="2 3">
    <name type="scientific">Mycolicibacterium conceptionense</name>
    <dbReference type="NCBI Taxonomy" id="451644"/>
    <lineage>
        <taxon>Bacteria</taxon>
        <taxon>Bacillati</taxon>
        <taxon>Actinomycetota</taxon>
        <taxon>Actinomycetes</taxon>
        <taxon>Mycobacteriales</taxon>
        <taxon>Mycobacteriaceae</taxon>
        <taxon>Mycolicibacterium</taxon>
    </lineage>
</organism>
<accession>A0A0U1DWH6</accession>
<dbReference type="Proteomes" id="UP000182227">
    <property type="component" value="Unassembled WGS sequence"/>
</dbReference>
<evidence type="ECO:0000256" key="1">
    <source>
        <dbReference type="SAM" id="MobiDB-lite"/>
    </source>
</evidence>
<gene>
    <name evidence="2" type="ORF">BN970_06141</name>
</gene>
<reference evidence="2 3" key="1">
    <citation type="submission" date="2015-03" db="EMBL/GenBank/DDBJ databases">
        <authorList>
            <person name="Murphy D."/>
        </authorList>
    </citation>
    <scope>NUCLEOTIDE SEQUENCE [LARGE SCALE GENOMIC DNA]</scope>
    <source>
        <strain evidence="2 3">D16</strain>
    </source>
</reference>
<protein>
    <submittedName>
        <fullName evidence="2">Uncharacterized protein</fullName>
    </submittedName>
</protein>
<name>A0A0U1DWH6_9MYCO</name>
<feature type="compositionally biased region" description="Polar residues" evidence="1">
    <location>
        <begin position="43"/>
        <end position="53"/>
    </location>
</feature>